<evidence type="ECO:0000313" key="8">
    <source>
        <dbReference type="Proteomes" id="UP000003340"/>
    </source>
</evidence>
<dbReference type="STRING" id="537013.CLOSTMETH_01783"/>
<dbReference type="PANTHER" id="PTHR21197">
    <property type="entry name" value="UDP-GALACTOPYRANOSE MUTASE"/>
    <property type="match status" value="1"/>
</dbReference>
<keyword evidence="5 7" id="KW-0413">Isomerase</keyword>
<accession>C0ED57</accession>
<dbReference type="HOGENOM" id="CLU_042118_0_0_9"/>
<proteinExistence type="inferred from homology"/>
<dbReference type="GO" id="GO:0008767">
    <property type="term" value="F:UDP-galactopyranose mutase activity"/>
    <property type="evidence" value="ECO:0007669"/>
    <property type="project" value="UniProtKB-EC"/>
</dbReference>
<dbReference type="Proteomes" id="UP000003340">
    <property type="component" value="Unassembled WGS sequence"/>
</dbReference>
<sequence>MCDVVIVGAGLAGAVSARKLAEMQKKVLVLEKRDTIAGNAYDCLDENGVRIHVYGPHIFHTNHQGVYEFLCRFCNMVPYEHRVLGRIDSKLVPIPFNFQSLEILLPEKADDLKQRLLTAFPNTSKISILTLLDHSDKELKKLGEFIFEKVFVHYTAKQWGIPISEVDTSVINRVPVVLGYDDRYFQDTYQCMPENGYTELIREMLNHPNITVELSCDATKRLCVNESNQILFDGNTWEKPVIYTGAIDELFSYRYGSLPYRSLRFSFESFEQDYFQAAAVVNYPNEEDFTRITEFKHFTGLRPEGSTTIVKEYPLMYDKTNPEADIPYYPIDQLENKKLYRRYLEDVECCSQLYLCGRLAEYRYYNMDAVVESALRLVEKIKKG</sequence>
<evidence type="ECO:0000256" key="3">
    <source>
        <dbReference type="ARBA" id="ARBA00022630"/>
    </source>
</evidence>
<evidence type="ECO:0000256" key="1">
    <source>
        <dbReference type="ARBA" id="ARBA00001974"/>
    </source>
</evidence>
<comment type="cofactor">
    <cofactor evidence="1">
        <name>FAD</name>
        <dbReference type="ChEBI" id="CHEBI:57692"/>
    </cofactor>
</comment>
<dbReference type="GO" id="GO:0005829">
    <property type="term" value="C:cytosol"/>
    <property type="evidence" value="ECO:0007669"/>
    <property type="project" value="TreeGrafter"/>
</dbReference>
<comment type="similarity">
    <text evidence="2">Belongs to the UDP-galactopyranose/dTDP-fucopyranose mutase family.</text>
</comment>
<dbReference type="EC" id="5.4.99.9" evidence="7"/>
<dbReference type="InterPro" id="IPR004379">
    <property type="entry name" value="UDP-GALP_mutase"/>
</dbReference>
<evidence type="ECO:0000256" key="4">
    <source>
        <dbReference type="ARBA" id="ARBA00022827"/>
    </source>
</evidence>
<reference evidence="7 8" key="1">
    <citation type="submission" date="2009-01" db="EMBL/GenBank/DDBJ databases">
        <authorList>
            <person name="Fulton L."/>
            <person name="Clifton S."/>
            <person name="Fulton B."/>
            <person name="Xu J."/>
            <person name="Minx P."/>
            <person name="Pepin K.H."/>
            <person name="Johnson M."/>
            <person name="Bhonagiri V."/>
            <person name="Nash W.E."/>
            <person name="Mardis E.R."/>
            <person name="Wilson R.K."/>
        </authorList>
    </citation>
    <scope>NUCLEOTIDE SEQUENCE [LARGE SCALE GENOMIC DNA]</scope>
    <source>
        <strain evidence="7 8">DSM 5476</strain>
    </source>
</reference>
<comment type="caution">
    <text evidence="7">The sequence shown here is derived from an EMBL/GenBank/DDBJ whole genome shotgun (WGS) entry which is preliminary data.</text>
</comment>
<evidence type="ECO:0000259" key="6">
    <source>
        <dbReference type="Pfam" id="PF03275"/>
    </source>
</evidence>
<dbReference type="EMBL" id="ACEC01000060">
    <property type="protein sequence ID" value="EEG30570.1"/>
    <property type="molecule type" value="Genomic_DNA"/>
</dbReference>
<dbReference type="Pfam" id="PF03275">
    <property type="entry name" value="GLF"/>
    <property type="match status" value="1"/>
</dbReference>
<dbReference type="Gene3D" id="3.40.50.720">
    <property type="entry name" value="NAD(P)-binding Rossmann-like Domain"/>
    <property type="match status" value="3"/>
</dbReference>
<dbReference type="PANTHER" id="PTHR21197:SF0">
    <property type="entry name" value="UDP-GALACTOPYRANOSE MUTASE"/>
    <property type="match status" value="1"/>
</dbReference>
<name>C0ED57_9FIRM</name>
<feature type="domain" description="UDP-galactopyranose mutase C-terminal" evidence="6">
    <location>
        <begin position="149"/>
        <end position="364"/>
    </location>
</feature>
<evidence type="ECO:0000256" key="5">
    <source>
        <dbReference type="ARBA" id="ARBA00023235"/>
    </source>
</evidence>
<keyword evidence="3" id="KW-0285">Flavoprotein</keyword>
<dbReference type="Pfam" id="PF13450">
    <property type="entry name" value="NAD_binding_8"/>
    <property type="match status" value="1"/>
</dbReference>
<evidence type="ECO:0000256" key="2">
    <source>
        <dbReference type="ARBA" id="ARBA00009321"/>
    </source>
</evidence>
<organism evidence="7 8">
    <name type="scientific">[Clostridium] methylpentosum DSM 5476</name>
    <dbReference type="NCBI Taxonomy" id="537013"/>
    <lineage>
        <taxon>Bacteria</taxon>
        <taxon>Bacillati</taxon>
        <taxon>Bacillota</taxon>
        <taxon>Clostridia</taxon>
        <taxon>Eubacteriales</taxon>
        <taxon>Oscillospiraceae</taxon>
        <taxon>Oscillospiraceae incertae sedis</taxon>
    </lineage>
</organism>
<dbReference type="SUPFAM" id="SSF51971">
    <property type="entry name" value="Nucleotide-binding domain"/>
    <property type="match status" value="1"/>
</dbReference>
<dbReference type="NCBIfam" id="TIGR00031">
    <property type="entry name" value="UDP-GALP_mutase"/>
    <property type="match status" value="1"/>
</dbReference>
<evidence type="ECO:0000313" key="7">
    <source>
        <dbReference type="EMBL" id="EEG30570.1"/>
    </source>
</evidence>
<gene>
    <name evidence="7" type="primary">glf</name>
    <name evidence="7" type="ORF">CLOSTMETH_01783</name>
</gene>
<protein>
    <submittedName>
        <fullName evidence="7">UDP-galactopyranose mutase</fullName>
        <ecNumber evidence="7">5.4.99.9</ecNumber>
    </submittedName>
</protein>
<reference evidence="7 8" key="2">
    <citation type="submission" date="2009-02" db="EMBL/GenBank/DDBJ databases">
        <title>Draft genome sequence of Clostridium methylpentosum (DSM 5476).</title>
        <authorList>
            <person name="Sudarsanam P."/>
            <person name="Ley R."/>
            <person name="Guruge J."/>
            <person name="Turnbaugh P.J."/>
            <person name="Mahowald M."/>
            <person name="Liep D."/>
            <person name="Gordon J."/>
        </authorList>
    </citation>
    <scope>NUCLEOTIDE SEQUENCE [LARGE SCALE GENOMIC DNA]</scope>
    <source>
        <strain evidence="7 8">DSM 5476</strain>
    </source>
</reference>
<keyword evidence="4" id="KW-0274">FAD</keyword>
<keyword evidence="8" id="KW-1185">Reference proteome</keyword>
<dbReference type="InterPro" id="IPR015899">
    <property type="entry name" value="UDP-GalPyranose_mutase_C"/>
</dbReference>
<dbReference type="SUPFAM" id="SSF54373">
    <property type="entry name" value="FAD-linked reductases, C-terminal domain"/>
    <property type="match status" value="1"/>
</dbReference>
<dbReference type="AlphaFoldDB" id="C0ED57"/>
<dbReference type="GO" id="GO:0050660">
    <property type="term" value="F:flavin adenine dinucleotide binding"/>
    <property type="evidence" value="ECO:0007669"/>
    <property type="project" value="TreeGrafter"/>
</dbReference>
<dbReference type="eggNOG" id="COG0562">
    <property type="taxonomic scope" value="Bacteria"/>
</dbReference>